<dbReference type="InterPro" id="IPR011006">
    <property type="entry name" value="CheY-like_superfamily"/>
</dbReference>
<keyword evidence="3" id="KW-1185">Reference proteome</keyword>
<gene>
    <name evidence="4" type="primary">LOC104703303</name>
</gene>
<proteinExistence type="predicted"/>
<dbReference type="SUPFAM" id="SSF52172">
    <property type="entry name" value="CheY-like"/>
    <property type="match status" value="1"/>
</dbReference>
<evidence type="ECO:0000256" key="1">
    <source>
        <dbReference type="PROSITE-ProRule" id="PRU00169"/>
    </source>
</evidence>
<evidence type="ECO:0000313" key="3">
    <source>
        <dbReference type="Proteomes" id="UP000694864"/>
    </source>
</evidence>
<keyword evidence="1" id="KW-0597">Phosphoprotein</keyword>
<dbReference type="SMART" id="SM00448">
    <property type="entry name" value="REC"/>
    <property type="match status" value="1"/>
</dbReference>
<reference evidence="4" key="2">
    <citation type="submission" date="2025-08" db="UniProtKB">
        <authorList>
            <consortium name="RefSeq"/>
        </authorList>
    </citation>
    <scope>IDENTIFICATION</scope>
    <source>
        <tissue evidence="4">Leaf</tissue>
    </source>
</reference>
<feature type="modified residue" description="4-aspartylphosphate" evidence="1">
    <location>
        <position position="64"/>
    </location>
</feature>
<accession>A0ABM0SXM5</accession>
<organism evidence="3 4">
    <name type="scientific">Camelina sativa</name>
    <name type="common">False flax</name>
    <name type="synonym">Myagrum sativum</name>
    <dbReference type="NCBI Taxonomy" id="90675"/>
    <lineage>
        <taxon>Eukaryota</taxon>
        <taxon>Viridiplantae</taxon>
        <taxon>Streptophyta</taxon>
        <taxon>Embryophyta</taxon>
        <taxon>Tracheophyta</taxon>
        <taxon>Spermatophyta</taxon>
        <taxon>Magnoliopsida</taxon>
        <taxon>eudicotyledons</taxon>
        <taxon>Gunneridae</taxon>
        <taxon>Pentapetalae</taxon>
        <taxon>rosids</taxon>
        <taxon>malvids</taxon>
        <taxon>Brassicales</taxon>
        <taxon>Brassicaceae</taxon>
        <taxon>Camelineae</taxon>
        <taxon>Camelina</taxon>
    </lineage>
</organism>
<name>A0ABM0SXM5_CAMSA</name>
<reference evidence="3" key="1">
    <citation type="journal article" date="2014" name="Nat. Commun.">
        <title>The emerging biofuel crop Camelina sativa retains a highly undifferentiated hexaploid genome structure.</title>
        <authorList>
            <person name="Kagale S."/>
            <person name="Koh C."/>
            <person name="Nixon J."/>
            <person name="Bollina V."/>
            <person name="Clarke W.E."/>
            <person name="Tuteja R."/>
            <person name="Spillane C."/>
            <person name="Robinson S.J."/>
            <person name="Links M.G."/>
            <person name="Clarke C."/>
            <person name="Higgins E.E."/>
            <person name="Huebert T."/>
            <person name="Sharpe A.G."/>
            <person name="Parkin I.A."/>
        </authorList>
    </citation>
    <scope>NUCLEOTIDE SEQUENCE [LARGE SCALE GENOMIC DNA]</scope>
    <source>
        <strain evidence="3">cv. DH55</strain>
    </source>
</reference>
<dbReference type="InterPro" id="IPR052048">
    <property type="entry name" value="ST_Response_Regulator"/>
</dbReference>
<dbReference type="PROSITE" id="PS50110">
    <property type="entry name" value="RESPONSE_REGULATORY"/>
    <property type="match status" value="1"/>
</dbReference>
<dbReference type="GeneID" id="104703303"/>
<dbReference type="InterPro" id="IPR001789">
    <property type="entry name" value="Sig_transdc_resp-reg_receiver"/>
</dbReference>
<feature type="domain" description="Response regulatory" evidence="2">
    <location>
        <begin position="14"/>
        <end position="128"/>
    </location>
</feature>
<dbReference type="PANTHER" id="PTHR43228:SF18">
    <property type="entry name" value="RESPONSE REGULATORY DOMAIN-CONTAINING PROTEIN"/>
    <property type="match status" value="1"/>
</dbReference>
<evidence type="ECO:0000259" key="2">
    <source>
        <dbReference type="PROSITE" id="PS50110"/>
    </source>
</evidence>
<dbReference type="RefSeq" id="XP_010417616.1">
    <property type="nucleotide sequence ID" value="XM_010419314.2"/>
</dbReference>
<sequence length="130" mass="14683">MKKNMSLIYKKKLTVLIVDEDPYRCGDYMGIIQMAGGFAYMTRNAEEAVKLHRDGDYYNLIIMDMNDMSLIDGVPLIKKLGDMKVTSMIVGVTSHEDENKAFMEAGVDHCLVKPLTFGKMDPIINQLKSL</sequence>
<protein>
    <submittedName>
        <fullName evidence="4">Two-component response regulator ARR22-like</fullName>
    </submittedName>
</protein>
<evidence type="ECO:0000313" key="4">
    <source>
        <dbReference type="RefSeq" id="XP_010417616.1"/>
    </source>
</evidence>
<dbReference type="PANTHER" id="PTHR43228">
    <property type="entry name" value="TWO-COMPONENT RESPONSE REGULATOR"/>
    <property type="match status" value="1"/>
</dbReference>
<dbReference type="Gene3D" id="3.40.50.2300">
    <property type="match status" value="1"/>
</dbReference>
<dbReference type="Pfam" id="PF00072">
    <property type="entry name" value="Response_reg"/>
    <property type="match status" value="1"/>
</dbReference>
<dbReference type="Proteomes" id="UP000694864">
    <property type="component" value="Chromosome 1"/>
</dbReference>